<reference evidence="3 4" key="1">
    <citation type="submission" date="2017-07" db="EMBL/GenBank/DDBJ databases">
        <title>The complete genome sequence of Bacillus mesonae strain H20-5, an efficient strain improving plant abiotic stress resistance.</title>
        <authorList>
            <person name="Kim S.Y."/>
            <person name="Song H."/>
            <person name="Sang M.K."/>
            <person name="Weon H.-Y."/>
            <person name="Song J."/>
        </authorList>
    </citation>
    <scope>NUCLEOTIDE SEQUENCE [LARGE SCALE GENOMIC DNA]</scope>
    <source>
        <strain evidence="3 4">H20-5</strain>
    </source>
</reference>
<organism evidence="3 4">
    <name type="scientific">Neobacillus mesonae</name>
    <dbReference type="NCBI Taxonomy" id="1193713"/>
    <lineage>
        <taxon>Bacteria</taxon>
        <taxon>Bacillati</taxon>
        <taxon>Bacillota</taxon>
        <taxon>Bacilli</taxon>
        <taxon>Bacillales</taxon>
        <taxon>Bacillaceae</taxon>
        <taxon>Neobacillus</taxon>
    </lineage>
</organism>
<dbReference type="KEGG" id="nmk:CHR53_26695"/>
<dbReference type="SUPFAM" id="SSF47413">
    <property type="entry name" value="lambda repressor-like DNA-binding domains"/>
    <property type="match status" value="1"/>
</dbReference>
<evidence type="ECO:0000259" key="2">
    <source>
        <dbReference type="PROSITE" id="PS50943"/>
    </source>
</evidence>
<dbReference type="SMART" id="SM00530">
    <property type="entry name" value="HTH_XRE"/>
    <property type="match status" value="1"/>
</dbReference>
<dbReference type="GO" id="GO:0003677">
    <property type="term" value="F:DNA binding"/>
    <property type="evidence" value="ECO:0007669"/>
    <property type="project" value="UniProtKB-KW"/>
</dbReference>
<feature type="domain" description="HTH cro/C1-type" evidence="2">
    <location>
        <begin position="8"/>
        <end position="62"/>
    </location>
</feature>
<evidence type="ECO:0000256" key="1">
    <source>
        <dbReference type="ARBA" id="ARBA00023125"/>
    </source>
</evidence>
<dbReference type="Gene3D" id="1.10.260.40">
    <property type="entry name" value="lambda repressor-like DNA-binding domains"/>
    <property type="match status" value="1"/>
</dbReference>
<dbReference type="Pfam" id="PF01381">
    <property type="entry name" value="HTH_3"/>
    <property type="match status" value="1"/>
</dbReference>
<dbReference type="PANTHER" id="PTHR46558">
    <property type="entry name" value="TRACRIPTIONAL REGULATORY PROTEIN-RELATED-RELATED"/>
    <property type="match status" value="1"/>
</dbReference>
<keyword evidence="4" id="KW-1185">Reference proteome</keyword>
<dbReference type="CDD" id="cd00093">
    <property type="entry name" value="HTH_XRE"/>
    <property type="match status" value="1"/>
</dbReference>
<gene>
    <name evidence="3" type="ORF">CHR53_26695</name>
</gene>
<dbReference type="OrthoDB" id="9805856at2"/>
<dbReference type="Proteomes" id="UP000282892">
    <property type="component" value="Chromosome"/>
</dbReference>
<dbReference type="PROSITE" id="PS50943">
    <property type="entry name" value="HTH_CROC1"/>
    <property type="match status" value="1"/>
</dbReference>
<evidence type="ECO:0000313" key="4">
    <source>
        <dbReference type="Proteomes" id="UP000282892"/>
    </source>
</evidence>
<dbReference type="InterPro" id="IPR010982">
    <property type="entry name" value="Lambda_DNA-bd_dom_sf"/>
</dbReference>
<accession>A0A3T0I5C7</accession>
<name>A0A3T0I5C7_9BACI</name>
<proteinExistence type="predicted"/>
<keyword evidence="1" id="KW-0238">DNA-binding</keyword>
<evidence type="ECO:0000313" key="3">
    <source>
        <dbReference type="EMBL" id="AZU64530.1"/>
    </source>
</evidence>
<dbReference type="RefSeq" id="WP_127489328.1">
    <property type="nucleotide sequence ID" value="NZ_CP022572.1"/>
</dbReference>
<dbReference type="STRING" id="1193713.GCA_001636315_02252"/>
<protein>
    <recommendedName>
        <fullName evidence="2">HTH cro/C1-type domain-containing protein</fullName>
    </recommendedName>
</protein>
<dbReference type="EMBL" id="CP022572">
    <property type="protein sequence ID" value="AZU64530.1"/>
    <property type="molecule type" value="Genomic_DNA"/>
</dbReference>
<dbReference type="PANTHER" id="PTHR46558:SF11">
    <property type="entry name" value="HTH-TYPE TRANSCRIPTIONAL REGULATOR XRE"/>
    <property type="match status" value="1"/>
</dbReference>
<dbReference type="AlphaFoldDB" id="A0A3T0I5C7"/>
<dbReference type="InterPro" id="IPR001387">
    <property type="entry name" value="Cro/C1-type_HTH"/>
</dbReference>
<sequence>MMSIAKKLRMLRDKQNWSQETLSKIINMYRSTISRYETGRIIPNDETLQKFAEVYKVDKDFFKTNRGFEEPAPNPSGFMMKEGPVDPDLVMIHQLLEDQADLKKALIELHLMAPKRKAFFSHAIVNFIKLNNIHKEKM</sequence>